<dbReference type="Gene3D" id="3.30.2060.10">
    <property type="entry name" value="Penicillin-binding protein 1b domain"/>
    <property type="match status" value="1"/>
</dbReference>
<dbReference type="STRING" id="674.VM_05630"/>
<dbReference type="RefSeq" id="WP_000207277.1">
    <property type="nucleotide sequence ID" value="NZ_CAWMSS010000001.1"/>
</dbReference>
<dbReference type="PROSITE" id="PS51192">
    <property type="entry name" value="HELICASE_ATP_BIND_1"/>
    <property type="match status" value="1"/>
</dbReference>
<evidence type="ECO:0000313" key="17">
    <source>
        <dbReference type="Proteomes" id="UP000053748"/>
    </source>
</evidence>
<evidence type="ECO:0000256" key="2">
    <source>
        <dbReference type="ARBA" id="ARBA00022490"/>
    </source>
</evidence>
<dbReference type="InterPro" id="IPR036101">
    <property type="entry name" value="CarD-like/TRCF_RID_sf"/>
</dbReference>
<evidence type="ECO:0000256" key="3">
    <source>
        <dbReference type="ARBA" id="ARBA00022741"/>
    </source>
</evidence>
<dbReference type="SMART" id="SM00490">
    <property type="entry name" value="HELICc"/>
    <property type="match status" value="1"/>
</dbReference>
<dbReference type="GO" id="GO:0005737">
    <property type="term" value="C:cytoplasm"/>
    <property type="evidence" value="ECO:0007669"/>
    <property type="project" value="UniProtKB-SubCell"/>
</dbReference>
<evidence type="ECO:0000256" key="5">
    <source>
        <dbReference type="ARBA" id="ARBA00022801"/>
    </source>
</evidence>
<evidence type="ECO:0000256" key="1">
    <source>
        <dbReference type="ARBA" id="ARBA00004496"/>
    </source>
</evidence>
<gene>
    <name evidence="13" type="primary">mfd</name>
    <name evidence="16" type="ORF">AL544_008365</name>
</gene>
<dbReference type="InterPro" id="IPR047112">
    <property type="entry name" value="RecG/Mfd"/>
</dbReference>
<dbReference type="SUPFAM" id="SSF143517">
    <property type="entry name" value="TRCF domain-like"/>
    <property type="match status" value="1"/>
</dbReference>
<keyword evidence="3 13" id="KW-0547">Nucleotide-binding</keyword>
<feature type="domain" description="Helicase C-terminal" evidence="15">
    <location>
        <begin position="803"/>
        <end position="956"/>
    </location>
</feature>
<dbReference type="Gene3D" id="3.40.50.300">
    <property type="entry name" value="P-loop containing nucleotide triphosphate hydrolases"/>
    <property type="match status" value="2"/>
</dbReference>
<sequence length="1156" mass="130380">MTTHSLLSLFSAQGAGDKKAIGNLHGSSLALAIAELANAHTSHTLLAVPDPQTALKLLHEVEQFSQSEVALFPDWETLPYDNFSPHQDIISDRISRLYQLPSLTRGITIVPVSTLLQRQSPRDFLLQHTLIVKRGDLFSLDKLRLQLENSGYRHVDQVFGPGEYASRGSILDLFPMGSSDPFRIDFFDDEIDTIRTFDPENQRSIAEMDEIRLLPAHEFPTTAAAIEEFRNRWRQRFEARREPESIYSQVSKGTWPAGIEYWQPLFFDHSETLFDYLPSNSQLLVVGELEKSIDQFLADVDYRYDQRNIDPLRPLLPPNELWLRKDELFAHFKTLPQVQLTSSPIELRAGRMNAQVQPLPVLAVEHQNKEPLAALRQFSEQFAGKIIFSVESEGRREALLELLQRIKLRPQSQSEFSIACQQAEKFSLVLGAAERGFIYGDNQVALICESDLLGDRVIQRRRKKDRKTVTNSDAVIRNLAELKPGQPVVHIDHGIGRYLGLQTLEAGGMISEYVMLEYQNEAKLYVPVSSLNLISRYSGGAEEAAQLHKLGGEAWVKARRKAAEKVRDVAAELLDVYAKREIKPGFKFHLDREQYATFKATFPFEETDDQAMAINAVLSDMCQPKAMDRLVCGDVGFGKTEVAMRAAFVATDNGKQVAVLVPTTLLAQQHFENFRDRFANLPIRVEVLSRFKSAKEQKLILQDVADGKVDILVGTHKLLSSEIRFADLGLLIVDEEHRFGVRQKEKVKAMRADVDILTLTATPIPRTLNMAMSGMRDLSIIATPPARRLAIKTFVRQSEDSVIREAVLREIMRGGQVYFLHNQVETIDKVAADLEKLVPEARVTVAHGQMRERELEKVMNDFYHQRFNLLVCTTIIETGIDVPTANTIIMDRADSLGLAQLHQLRGRVGRSHHQAYAYLLTPPPKAITKDAVKRLEAIASLEDLGAGFTLATHDLEIRGAGELLGEEQSGQIQSIGFTLYMEMLEQAVDALKSGKEPALDDLLREQTEVEMRLPALLPDDYIPDINTRLSMYKQIASVASEDELAELKVELIDRFGKLPDAALNLLAIAELKLNAMRLKVRKIEAHERGGYIEFYPNADINPLFLVKLLQSQPKQFAMDGPTKFKFTLPLVERSARIQFVADMLNDFQQNVLPAIK</sequence>
<dbReference type="Pfam" id="PF00270">
    <property type="entry name" value="DEAD"/>
    <property type="match status" value="1"/>
</dbReference>
<dbReference type="Proteomes" id="UP000053748">
    <property type="component" value="Unassembled WGS sequence"/>
</dbReference>
<evidence type="ECO:0000256" key="8">
    <source>
        <dbReference type="ARBA" id="ARBA00023125"/>
    </source>
</evidence>
<dbReference type="InterPro" id="IPR011545">
    <property type="entry name" value="DEAD/DEAH_box_helicase_dom"/>
</dbReference>
<dbReference type="InterPro" id="IPR027417">
    <property type="entry name" value="P-loop_NTPase"/>
</dbReference>
<dbReference type="Pfam" id="PF17757">
    <property type="entry name" value="UvrB_inter"/>
    <property type="match status" value="1"/>
</dbReference>
<dbReference type="Pfam" id="PF03461">
    <property type="entry name" value="TRCF"/>
    <property type="match status" value="1"/>
</dbReference>
<dbReference type="InterPro" id="IPR004576">
    <property type="entry name" value="Mfd"/>
</dbReference>
<dbReference type="FunFam" id="3.40.50.300:FF:000300">
    <property type="entry name" value="Transcription-repair-coupling factor"/>
    <property type="match status" value="1"/>
</dbReference>
<proteinExistence type="inferred from homology"/>
<dbReference type="EC" id="3.6.4.-" evidence="13"/>
<dbReference type="PANTHER" id="PTHR47964:SF1">
    <property type="entry name" value="ATP-DEPENDENT DNA HELICASE HOMOLOG RECG, CHLOROPLASTIC"/>
    <property type="match status" value="1"/>
</dbReference>
<evidence type="ECO:0000256" key="13">
    <source>
        <dbReference type="HAMAP-Rule" id="MF_00969"/>
    </source>
</evidence>
<evidence type="ECO:0000256" key="7">
    <source>
        <dbReference type="ARBA" id="ARBA00022840"/>
    </source>
</evidence>
<dbReference type="SMART" id="SM01058">
    <property type="entry name" value="CarD_TRCF"/>
    <property type="match status" value="1"/>
</dbReference>
<dbReference type="Pfam" id="PF21132">
    <property type="entry name" value="MFD_D3"/>
    <property type="match status" value="1"/>
</dbReference>
<evidence type="ECO:0000259" key="14">
    <source>
        <dbReference type="PROSITE" id="PS51192"/>
    </source>
</evidence>
<dbReference type="FunFam" id="3.40.50.300:FF:000546">
    <property type="entry name" value="Transcription-repair-coupling factor"/>
    <property type="match status" value="1"/>
</dbReference>
<dbReference type="InterPro" id="IPR048635">
    <property type="entry name" value="MFD_D3"/>
</dbReference>
<dbReference type="NCBIfam" id="NF007966">
    <property type="entry name" value="PRK10689.1"/>
    <property type="match status" value="1"/>
</dbReference>
<dbReference type="GO" id="GO:0003684">
    <property type="term" value="F:damaged DNA binding"/>
    <property type="evidence" value="ECO:0007669"/>
    <property type="project" value="InterPro"/>
</dbReference>
<name>A0A2J9UX28_VIBMI</name>
<dbReference type="GO" id="GO:0003678">
    <property type="term" value="F:DNA helicase activity"/>
    <property type="evidence" value="ECO:0007669"/>
    <property type="project" value="TreeGrafter"/>
</dbReference>
<evidence type="ECO:0000256" key="4">
    <source>
        <dbReference type="ARBA" id="ARBA00022763"/>
    </source>
</evidence>
<dbReference type="InterPro" id="IPR041471">
    <property type="entry name" value="UvrB_inter"/>
</dbReference>
<dbReference type="FunFam" id="2.40.10.170:FF:000007">
    <property type="entry name" value="Transcription-repair-coupling factor"/>
    <property type="match status" value="1"/>
</dbReference>
<dbReference type="PANTHER" id="PTHR47964">
    <property type="entry name" value="ATP-DEPENDENT DNA HELICASE HOMOLOG RECG, CHLOROPLASTIC"/>
    <property type="match status" value="1"/>
</dbReference>
<dbReference type="GO" id="GO:0016787">
    <property type="term" value="F:hydrolase activity"/>
    <property type="evidence" value="ECO:0007669"/>
    <property type="project" value="UniProtKB-KW"/>
</dbReference>
<dbReference type="EMBL" id="LOSJ02000002">
    <property type="protein sequence ID" value="PNM56087.1"/>
    <property type="molecule type" value="Genomic_DNA"/>
</dbReference>
<dbReference type="Gene3D" id="3.90.1150.50">
    <property type="entry name" value="Transcription-repair-coupling factor, D7 domain"/>
    <property type="match status" value="1"/>
</dbReference>
<organism evidence="16 17">
    <name type="scientific">Vibrio mimicus</name>
    <dbReference type="NCBI Taxonomy" id="674"/>
    <lineage>
        <taxon>Bacteria</taxon>
        <taxon>Pseudomonadati</taxon>
        <taxon>Pseudomonadota</taxon>
        <taxon>Gammaproteobacteria</taxon>
        <taxon>Vibrionales</taxon>
        <taxon>Vibrionaceae</taxon>
        <taxon>Vibrio</taxon>
    </lineage>
</organism>
<keyword evidence="9 13" id="KW-0234">DNA repair</keyword>
<dbReference type="GO" id="GO:0005524">
    <property type="term" value="F:ATP binding"/>
    <property type="evidence" value="ECO:0007669"/>
    <property type="project" value="UniProtKB-UniRule"/>
</dbReference>
<dbReference type="SUPFAM" id="SSF141259">
    <property type="entry name" value="CarD-like"/>
    <property type="match status" value="1"/>
</dbReference>
<comment type="subcellular location">
    <subcellularLocation>
        <location evidence="1 13">Cytoplasm</location>
    </subcellularLocation>
</comment>
<dbReference type="InterPro" id="IPR001650">
    <property type="entry name" value="Helicase_C-like"/>
</dbReference>
<dbReference type="NCBIfam" id="TIGR00580">
    <property type="entry name" value="mfd"/>
    <property type="match status" value="1"/>
</dbReference>
<evidence type="ECO:0000256" key="12">
    <source>
        <dbReference type="ARBA" id="ARBA00070128"/>
    </source>
</evidence>
<comment type="function">
    <text evidence="13">Couples transcription and DNA repair by recognizing RNA polymerase (RNAP) stalled at DNA lesions. Mediates ATP-dependent release of RNAP and its truncated transcript from the DNA, and recruitment of nucleotide excision repair machinery to the damaged site.</text>
</comment>
<dbReference type="Gene3D" id="2.40.10.170">
    <property type="match status" value="1"/>
</dbReference>
<dbReference type="HAMAP" id="MF_00969">
    <property type="entry name" value="TRCF"/>
    <property type="match status" value="1"/>
</dbReference>
<dbReference type="SMART" id="SM00487">
    <property type="entry name" value="DEXDc"/>
    <property type="match status" value="1"/>
</dbReference>
<dbReference type="Pfam" id="PF00271">
    <property type="entry name" value="Helicase_C"/>
    <property type="match status" value="1"/>
</dbReference>
<dbReference type="InterPro" id="IPR005118">
    <property type="entry name" value="TRCF_C"/>
</dbReference>
<dbReference type="InterPro" id="IPR003711">
    <property type="entry name" value="CarD-like/TRCF_RID"/>
</dbReference>
<evidence type="ECO:0000256" key="9">
    <source>
        <dbReference type="ARBA" id="ARBA00023204"/>
    </source>
</evidence>
<keyword evidence="6" id="KW-0347">Helicase</keyword>
<keyword evidence="7 13" id="KW-0067">ATP-binding</keyword>
<evidence type="ECO:0000259" key="15">
    <source>
        <dbReference type="PROSITE" id="PS51194"/>
    </source>
</evidence>
<evidence type="ECO:0000313" key="16">
    <source>
        <dbReference type="EMBL" id="PNM56087.1"/>
    </source>
</evidence>
<keyword evidence="8 13" id="KW-0238">DNA-binding</keyword>
<dbReference type="InterPro" id="IPR014001">
    <property type="entry name" value="Helicase_ATP-bd"/>
</dbReference>
<dbReference type="Gene3D" id="3.40.50.11140">
    <property type="match status" value="1"/>
</dbReference>
<dbReference type="InterPro" id="IPR037235">
    <property type="entry name" value="TRCF-like_C_D7"/>
</dbReference>
<comment type="caution">
    <text evidence="16">The sequence shown here is derived from an EMBL/GenBank/DDBJ whole genome shotgun (WGS) entry which is preliminary data.</text>
</comment>
<dbReference type="Pfam" id="PF02559">
    <property type="entry name" value="CarD_TRCF_RID"/>
    <property type="match status" value="1"/>
</dbReference>
<dbReference type="OrthoDB" id="9804325at2"/>
<accession>A0A2J9UX28</accession>
<keyword evidence="17" id="KW-1185">Reference proteome</keyword>
<keyword evidence="5 13" id="KW-0378">Hydrolase</keyword>
<feature type="domain" description="Helicase ATP-binding" evidence="14">
    <location>
        <begin position="620"/>
        <end position="781"/>
    </location>
</feature>
<evidence type="ECO:0000256" key="6">
    <source>
        <dbReference type="ARBA" id="ARBA00022806"/>
    </source>
</evidence>
<keyword evidence="2 13" id="KW-0963">Cytoplasm</keyword>
<comment type="similarity">
    <text evidence="11 13">In the C-terminal section; belongs to the helicase family. RecG subfamily.</text>
</comment>
<dbReference type="GO" id="GO:0006355">
    <property type="term" value="P:regulation of DNA-templated transcription"/>
    <property type="evidence" value="ECO:0007669"/>
    <property type="project" value="UniProtKB-UniRule"/>
</dbReference>
<dbReference type="GO" id="GO:0000716">
    <property type="term" value="P:transcription-coupled nucleotide-excision repair, DNA damage recognition"/>
    <property type="evidence" value="ECO:0007669"/>
    <property type="project" value="UniProtKB-UniRule"/>
</dbReference>
<dbReference type="CDD" id="cd17991">
    <property type="entry name" value="DEXHc_TRCF"/>
    <property type="match status" value="1"/>
</dbReference>
<reference evidence="16" key="1">
    <citation type="submission" date="2017-12" db="EMBL/GenBank/DDBJ databases">
        <title>FDA dAtabase for Regulatory Grade micrObial Sequences (FDA-ARGOS): Supporting development and validation of Infectious Disease Dx tests.</title>
        <authorList>
            <person name="Hoffmann M."/>
            <person name="Allard M."/>
            <person name="Evans P."/>
            <person name="Brown E."/>
            <person name="Tallon L.J."/>
            <person name="Sadzewicz L."/>
            <person name="Sengamalay N."/>
            <person name="Ott S."/>
            <person name="Godinez A."/>
            <person name="Nagaraj S."/>
            <person name="Vavikolanu K."/>
            <person name="Aluvathingal J."/>
            <person name="Nadendla S."/>
            <person name="Hobson J."/>
            <person name="Sichtig H."/>
        </authorList>
    </citation>
    <scope>NUCLEOTIDE SEQUENCE [LARGE SCALE GENOMIC DNA]</scope>
    <source>
        <strain evidence="16">FDAARGOS_113</strain>
    </source>
</reference>
<comment type="similarity">
    <text evidence="10 13">In the N-terminal section; belongs to the UvrB family.</text>
</comment>
<dbReference type="SUPFAM" id="SSF52540">
    <property type="entry name" value="P-loop containing nucleoside triphosphate hydrolases"/>
    <property type="match status" value="4"/>
</dbReference>
<evidence type="ECO:0000256" key="11">
    <source>
        <dbReference type="ARBA" id="ARBA00061399"/>
    </source>
</evidence>
<dbReference type="Gene3D" id="3.40.50.11180">
    <property type="match status" value="1"/>
</dbReference>
<dbReference type="PROSITE" id="PS51194">
    <property type="entry name" value="HELICASE_CTER"/>
    <property type="match status" value="1"/>
</dbReference>
<keyword evidence="4 13" id="KW-0227">DNA damage</keyword>
<protein>
    <recommendedName>
        <fullName evidence="12 13">Transcription-repair-coupling factor</fullName>
        <shortName evidence="13">TRCF</shortName>
        <ecNumber evidence="13">3.6.4.-</ecNumber>
    </recommendedName>
</protein>
<dbReference type="AlphaFoldDB" id="A0A2J9UX28"/>
<dbReference type="SMART" id="SM00982">
    <property type="entry name" value="TRCF"/>
    <property type="match status" value="1"/>
</dbReference>
<evidence type="ECO:0000256" key="10">
    <source>
        <dbReference type="ARBA" id="ARBA00061104"/>
    </source>
</evidence>